<dbReference type="RefSeq" id="WP_173151314.1">
    <property type="nucleotide sequence ID" value="NZ_BAAALX010000009.1"/>
</dbReference>
<sequence length="254" mass="28777">MWDARDVRSASLPDLVRMCAPIVQQLEVTKLRQDATTPQGERRSSDAVPMVFRIGAAEVADRITEVLRSMLAAWVSEQERPVHRMLTVPQLVASLDPLRDWVVKHAQAEAWHDHLLEQCLKALEQIDIPPERVFAGSCPSAGCGVELWPVMGEDVTVCPRCKAQVDVRARRREGLRRIEAYEAPLSRVVDTLRAAGEQISYEQARKWTSRRDAHDRVMLNAVGQDQRGTKLYRLGDVRAVLTRTTRRKARSLRA</sequence>
<proteinExistence type="predicted"/>
<protein>
    <recommendedName>
        <fullName evidence="3">DNA-binding protein</fullName>
    </recommendedName>
</protein>
<gene>
    <name evidence="1" type="ORF">GCM10009690_15810</name>
</gene>
<organism evidence="1 2">
    <name type="scientific">Brevibacterium permense</name>
    <dbReference type="NCBI Taxonomy" id="234834"/>
    <lineage>
        <taxon>Bacteria</taxon>
        <taxon>Bacillati</taxon>
        <taxon>Actinomycetota</taxon>
        <taxon>Actinomycetes</taxon>
        <taxon>Micrococcales</taxon>
        <taxon>Brevibacteriaceae</taxon>
        <taxon>Brevibacterium</taxon>
    </lineage>
</organism>
<dbReference type="EMBL" id="BAAALX010000009">
    <property type="protein sequence ID" value="GAA1513727.1"/>
    <property type="molecule type" value="Genomic_DNA"/>
</dbReference>
<reference evidence="1 2" key="1">
    <citation type="journal article" date="2019" name="Int. J. Syst. Evol. Microbiol.">
        <title>The Global Catalogue of Microorganisms (GCM) 10K type strain sequencing project: providing services to taxonomists for standard genome sequencing and annotation.</title>
        <authorList>
            <consortium name="The Broad Institute Genomics Platform"/>
            <consortium name="The Broad Institute Genome Sequencing Center for Infectious Disease"/>
            <person name="Wu L."/>
            <person name="Ma J."/>
        </authorList>
    </citation>
    <scope>NUCLEOTIDE SEQUENCE [LARGE SCALE GENOMIC DNA]</scope>
    <source>
        <strain evidence="1 2">JCM 13318</strain>
    </source>
</reference>
<evidence type="ECO:0000313" key="1">
    <source>
        <dbReference type="EMBL" id="GAA1513727.1"/>
    </source>
</evidence>
<name>A0ABN2A8K6_9MICO</name>
<comment type="caution">
    <text evidence="1">The sequence shown here is derived from an EMBL/GenBank/DDBJ whole genome shotgun (WGS) entry which is preliminary data.</text>
</comment>
<accession>A0ABN2A8K6</accession>
<evidence type="ECO:0000313" key="2">
    <source>
        <dbReference type="Proteomes" id="UP001500177"/>
    </source>
</evidence>
<evidence type="ECO:0008006" key="3">
    <source>
        <dbReference type="Google" id="ProtNLM"/>
    </source>
</evidence>
<keyword evidence="2" id="KW-1185">Reference proteome</keyword>
<dbReference type="Proteomes" id="UP001500177">
    <property type="component" value="Unassembled WGS sequence"/>
</dbReference>